<feature type="compositionally biased region" description="Gly residues" evidence="1">
    <location>
        <begin position="379"/>
        <end position="392"/>
    </location>
</feature>
<dbReference type="VEuPathDB" id="FungiDB:HMPREF1541_01491"/>
<dbReference type="HOGENOM" id="CLU_043063_2_1_1"/>
<feature type="region of interest" description="Disordered" evidence="1">
    <location>
        <begin position="1"/>
        <end position="279"/>
    </location>
</feature>
<dbReference type="FunCoup" id="W2S0Y7">
    <property type="interactions" value="248"/>
</dbReference>
<dbReference type="PANTHER" id="PTHR12774:SF2">
    <property type="entry name" value="PEROXISOMAL BIOGENESIS FACTOR 19"/>
    <property type="match status" value="1"/>
</dbReference>
<feature type="compositionally biased region" description="Basic and acidic residues" evidence="1">
    <location>
        <begin position="102"/>
        <end position="115"/>
    </location>
</feature>
<feature type="compositionally biased region" description="Basic and acidic residues" evidence="1">
    <location>
        <begin position="1"/>
        <end position="18"/>
    </location>
</feature>
<accession>W2S0Y7</accession>
<evidence type="ECO:0000313" key="3">
    <source>
        <dbReference type="Proteomes" id="UP000030752"/>
    </source>
</evidence>
<feature type="compositionally biased region" description="Basic and acidic residues" evidence="1">
    <location>
        <begin position="132"/>
        <end position="166"/>
    </location>
</feature>
<dbReference type="STRING" id="1220924.W2S0Y7"/>
<gene>
    <name evidence="2" type="ORF">HMPREF1541_01491</name>
</gene>
<dbReference type="GO" id="GO:0005778">
    <property type="term" value="C:peroxisomal membrane"/>
    <property type="evidence" value="ECO:0007669"/>
    <property type="project" value="TreeGrafter"/>
</dbReference>
<feature type="compositionally biased region" description="Low complexity" evidence="1">
    <location>
        <begin position="73"/>
        <end position="97"/>
    </location>
</feature>
<feature type="compositionally biased region" description="Low complexity" evidence="1">
    <location>
        <begin position="234"/>
        <end position="248"/>
    </location>
</feature>
<dbReference type="AlphaFoldDB" id="W2S0Y7"/>
<dbReference type="Gene3D" id="1.20.120.900">
    <property type="entry name" value="Pex19, mPTS binding domain"/>
    <property type="match status" value="1"/>
</dbReference>
<dbReference type="EMBL" id="KB822718">
    <property type="protein sequence ID" value="ETN42337.1"/>
    <property type="molecule type" value="Genomic_DNA"/>
</dbReference>
<organism evidence="2 3">
    <name type="scientific">Cyphellophora europaea (strain CBS 101466)</name>
    <name type="common">Phialophora europaea</name>
    <dbReference type="NCBI Taxonomy" id="1220924"/>
    <lineage>
        <taxon>Eukaryota</taxon>
        <taxon>Fungi</taxon>
        <taxon>Dikarya</taxon>
        <taxon>Ascomycota</taxon>
        <taxon>Pezizomycotina</taxon>
        <taxon>Eurotiomycetes</taxon>
        <taxon>Chaetothyriomycetidae</taxon>
        <taxon>Chaetothyriales</taxon>
        <taxon>Cyphellophoraceae</taxon>
        <taxon>Cyphellophora</taxon>
    </lineage>
</organism>
<proteinExistence type="predicted"/>
<feature type="region of interest" description="Disordered" evidence="1">
    <location>
        <begin position="361"/>
        <end position="398"/>
    </location>
</feature>
<feature type="compositionally biased region" description="Basic and acidic residues" evidence="1">
    <location>
        <begin position="223"/>
        <end position="233"/>
    </location>
</feature>
<dbReference type="Proteomes" id="UP000030752">
    <property type="component" value="Unassembled WGS sequence"/>
</dbReference>
<dbReference type="eggNOG" id="KOG3133">
    <property type="taxonomic scope" value="Eukaryota"/>
</dbReference>
<evidence type="ECO:0000256" key="1">
    <source>
        <dbReference type="SAM" id="MobiDB-lite"/>
    </source>
</evidence>
<evidence type="ECO:0008006" key="4">
    <source>
        <dbReference type="Google" id="ProtNLM"/>
    </source>
</evidence>
<dbReference type="InterPro" id="IPR038322">
    <property type="entry name" value="Pex19_C_sf"/>
</dbReference>
<dbReference type="GeneID" id="19968830"/>
<keyword evidence="3" id="KW-1185">Reference proteome</keyword>
<dbReference type="PANTHER" id="PTHR12774">
    <property type="entry name" value="PEROXISOMAL BIOGENESIS FACTOR 19"/>
    <property type="match status" value="1"/>
</dbReference>
<reference evidence="2 3" key="1">
    <citation type="submission" date="2013-03" db="EMBL/GenBank/DDBJ databases">
        <title>The Genome Sequence of Phialophora europaea CBS 101466.</title>
        <authorList>
            <consortium name="The Broad Institute Genomics Platform"/>
            <person name="Cuomo C."/>
            <person name="de Hoog S."/>
            <person name="Gorbushina A."/>
            <person name="Walker B."/>
            <person name="Young S.K."/>
            <person name="Zeng Q."/>
            <person name="Gargeya S."/>
            <person name="Fitzgerald M."/>
            <person name="Haas B."/>
            <person name="Abouelleil A."/>
            <person name="Allen A.W."/>
            <person name="Alvarado L."/>
            <person name="Arachchi H.M."/>
            <person name="Berlin A.M."/>
            <person name="Chapman S.B."/>
            <person name="Gainer-Dewar J."/>
            <person name="Goldberg J."/>
            <person name="Griggs A."/>
            <person name="Gujja S."/>
            <person name="Hansen M."/>
            <person name="Howarth C."/>
            <person name="Imamovic A."/>
            <person name="Ireland A."/>
            <person name="Larimer J."/>
            <person name="McCowan C."/>
            <person name="Murphy C."/>
            <person name="Pearson M."/>
            <person name="Poon T.W."/>
            <person name="Priest M."/>
            <person name="Roberts A."/>
            <person name="Saif S."/>
            <person name="Shea T."/>
            <person name="Sisk P."/>
            <person name="Sykes S."/>
            <person name="Wortman J."/>
            <person name="Nusbaum C."/>
            <person name="Birren B."/>
        </authorList>
    </citation>
    <scope>NUCLEOTIDE SEQUENCE [LARGE SCALE GENOMIC DNA]</scope>
    <source>
        <strain evidence="2 3">CBS 101466</strain>
    </source>
</reference>
<evidence type="ECO:0000313" key="2">
    <source>
        <dbReference type="EMBL" id="ETN42337.1"/>
    </source>
</evidence>
<feature type="compositionally biased region" description="Low complexity" evidence="1">
    <location>
        <begin position="189"/>
        <end position="219"/>
    </location>
</feature>
<dbReference type="InParanoid" id="W2S0Y7"/>
<dbReference type="GO" id="GO:0045046">
    <property type="term" value="P:protein import into peroxisome membrane"/>
    <property type="evidence" value="ECO:0007669"/>
    <property type="project" value="TreeGrafter"/>
</dbReference>
<dbReference type="Pfam" id="PF04614">
    <property type="entry name" value="Pex19"/>
    <property type="match status" value="1"/>
</dbReference>
<protein>
    <recommendedName>
        <fullName evidence="4">Pex19 protein</fullName>
    </recommendedName>
</protein>
<sequence length="398" mass="42549">MATEPDKATAFEGAEKGKATASTQPPVSQHAEDVDDPDFDDLDDVLDQFSANAPSSVQTQTQKQTQAEPSSKPFASGPGRPPSSSTTAAAATEMPAVPDGPRPGESEDDFIKRLTAELSTAMSSMSAAAPDDATKATPEELAKMGKELEEFTLAMEKEGIQPEDLLKAILGEEEGTKLAAAAHEDAEKSPSPSASKSRTTSPEASKTKSTSPKPKADPASFEDTIRRTMERMETSSAAATSATQTSTTKSEEDMLADLLKSLSAGGGGDGDPSNPDDLSAMFLNMMQQLTHKDMLYEPMKELDQKFPSWLDQNRAKLKAEDRARYEKQQIVVKEIVSKFEERGYSDEDAACKEYIWERMQKMQEQGAPPEELISSPFPGAGGLPGLGAGGPDEGCPTQ</sequence>
<dbReference type="InterPro" id="IPR006708">
    <property type="entry name" value="Pex19"/>
</dbReference>
<dbReference type="RefSeq" id="XP_008714073.1">
    <property type="nucleotide sequence ID" value="XM_008715851.1"/>
</dbReference>
<feature type="compositionally biased region" description="Low complexity" evidence="1">
    <location>
        <begin position="119"/>
        <end position="131"/>
    </location>
</feature>
<dbReference type="GO" id="GO:0033328">
    <property type="term" value="F:peroxisome membrane targeting sequence binding"/>
    <property type="evidence" value="ECO:0007669"/>
    <property type="project" value="TreeGrafter"/>
</dbReference>
<feature type="compositionally biased region" description="Acidic residues" evidence="1">
    <location>
        <begin position="33"/>
        <end position="46"/>
    </location>
</feature>
<name>W2S0Y7_CYPE1</name>
<dbReference type="OrthoDB" id="21292at2759"/>